<dbReference type="Proteomes" id="UP001444071">
    <property type="component" value="Unassembled WGS sequence"/>
</dbReference>
<comment type="caution">
    <text evidence="2">The sequence shown here is derived from an EMBL/GenBank/DDBJ whole genome shotgun (WGS) entry which is preliminary data.</text>
</comment>
<keyword evidence="1" id="KW-0812">Transmembrane</keyword>
<proteinExistence type="predicted"/>
<keyword evidence="3" id="KW-1185">Reference proteome</keyword>
<evidence type="ECO:0000313" key="3">
    <source>
        <dbReference type="Proteomes" id="UP001444071"/>
    </source>
</evidence>
<organism evidence="2 3">
    <name type="scientific">Xenotaenia resolanae</name>
    <dbReference type="NCBI Taxonomy" id="208358"/>
    <lineage>
        <taxon>Eukaryota</taxon>
        <taxon>Metazoa</taxon>
        <taxon>Chordata</taxon>
        <taxon>Craniata</taxon>
        <taxon>Vertebrata</taxon>
        <taxon>Euteleostomi</taxon>
        <taxon>Actinopterygii</taxon>
        <taxon>Neopterygii</taxon>
        <taxon>Teleostei</taxon>
        <taxon>Neoteleostei</taxon>
        <taxon>Acanthomorphata</taxon>
        <taxon>Ovalentaria</taxon>
        <taxon>Atherinomorphae</taxon>
        <taxon>Cyprinodontiformes</taxon>
        <taxon>Goodeidae</taxon>
        <taxon>Xenotaenia</taxon>
    </lineage>
</organism>
<evidence type="ECO:0000256" key="1">
    <source>
        <dbReference type="SAM" id="Phobius"/>
    </source>
</evidence>
<sequence length="114" mass="12231">MHLRTAKMSDDFISGVLLLPASCQCCVVSLLLAPSAPPCCFSKPNRVWGLVTQCYGASHGFDPSCWGLLVPQQHQDYFLPPSDLSPLCGGSCCSEETPCDSPSLASYGQRCQSE</sequence>
<accession>A0ABV0W1Y9</accession>
<reference evidence="2 3" key="1">
    <citation type="submission" date="2021-06" db="EMBL/GenBank/DDBJ databases">
        <authorList>
            <person name="Palmer J.M."/>
        </authorList>
    </citation>
    <scope>NUCLEOTIDE SEQUENCE [LARGE SCALE GENOMIC DNA]</scope>
    <source>
        <strain evidence="2 3">XR_2019</strain>
        <tissue evidence="2">Muscle</tissue>
    </source>
</reference>
<keyword evidence="1" id="KW-1133">Transmembrane helix</keyword>
<keyword evidence="1" id="KW-0472">Membrane</keyword>
<dbReference type="EMBL" id="JAHRIM010020641">
    <property type="protein sequence ID" value="MEQ2262633.1"/>
    <property type="molecule type" value="Genomic_DNA"/>
</dbReference>
<name>A0ABV0W1Y9_9TELE</name>
<protein>
    <recommendedName>
        <fullName evidence="4">Secreted protein</fullName>
    </recommendedName>
</protein>
<evidence type="ECO:0008006" key="4">
    <source>
        <dbReference type="Google" id="ProtNLM"/>
    </source>
</evidence>
<feature type="transmembrane region" description="Helical" evidence="1">
    <location>
        <begin position="12"/>
        <end position="33"/>
    </location>
</feature>
<evidence type="ECO:0000313" key="2">
    <source>
        <dbReference type="EMBL" id="MEQ2262633.1"/>
    </source>
</evidence>
<gene>
    <name evidence="2" type="ORF">XENORESO_017869</name>
</gene>